<dbReference type="InterPro" id="IPR029044">
    <property type="entry name" value="Nucleotide-diphossugar_trans"/>
</dbReference>
<dbReference type="Gene3D" id="3.90.550.10">
    <property type="entry name" value="Spore Coat Polysaccharide Biosynthesis Protein SpsA, Chain A"/>
    <property type="match status" value="1"/>
</dbReference>
<reference evidence="2" key="1">
    <citation type="submission" date="2023-04" db="EMBL/GenBank/DDBJ databases">
        <title>Completed genome of Mycoplasma lagogenitalium type strain 12MS.</title>
        <authorList>
            <person name="Spergser J."/>
        </authorList>
    </citation>
    <scope>NUCLEOTIDE SEQUENCE</scope>
    <source>
        <strain evidence="2">12MS</strain>
    </source>
</reference>
<dbReference type="CDD" id="cd00761">
    <property type="entry name" value="Glyco_tranf_GTA_type"/>
    <property type="match status" value="1"/>
</dbReference>
<evidence type="ECO:0000259" key="1">
    <source>
        <dbReference type="Pfam" id="PF00535"/>
    </source>
</evidence>
<name>A0ABY8LTN2_9BACT</name>
<dbReference type="GO" id="GO:0016757">
    <property type="term" value="F:glycosyltransferase activity"/>
    <property type="evidence" value="ECO:0007669"/>
    <property type="project" value="UniProtKB-KW"/>
</dbReference>
<dbReference type="SUPFAM" id="SSF53448">
    <property type="entry name" value="Nucleotide-diphospho-sugar transferases"/>
    <property type="match status" value="1"/>
</dbReference>
<dbReference type="EMBL" id="CP122979">
    <property type="protein sequence ID" value="WGI36604.1"/>
    <property type="molecule type" value="Genomic_DNA"/>
</dbReference>
<feature type="domain" description="Glycosyltransferase 2-like" evidence="1">
    <location>
        <begin position="5"/>
        <end position="147"/>
    </location>
</feature>
<dbReference type="PANTHER" id="PTHR43685">
    <property type="entry name" value="GLYCOSYLTRANSFERASE"/>
    <property type="match status" value="1"/>
</dbReference>
<evidence type="ECO:0000313" key="2">
    <source>
        <dbReference type="EMBL" id="WGI36604.1"/>
    </source>
</evidence>
<dbReference type="Pfam" id="PF00535">
    <property type="entry name" value="Glycos_transf_2"/>
    <property type="match status" value="1"/>
</dbReference>
<accession>A0ABY8LTN2</accession>
<dbReference type="Proteomes" id="UP001179842">
    <property type="component" value="Chromosome"/>
</dbReference>
<dbReference type="RefSeq" id="WP_280101905.1">
    <property type="nucleotide sequence ID" value="NZ_CP122979.1"/>
</dbReference>
<keyword evidence="3" id="KW-1185">Reference proteome</keyword>
<dbReference type="InterPro" id="IPR050834">
    <property type="entry name" value="Glycosyltransf_2"/>
</dbReference>
<gene>
    <name evidence="2" type="ORF">QEG99_04030</name>
</gene>
<sequence>MSKISLLIPCFNKEKYLPILFRTLKKQTDKNFNVIFLNDKSTDNTEFMLQEFKKNNNHLFDINIISLKKNSGISRARNLLIESCQTDYFYFLDPDDQLYAHTIQYLNLAIEKENFDLVYGTFSLKYKNIRIFNYFRKKQIKKVNANPISFLKNEQYFIWNKLINKNWYTNQNLHFLNGTIFEDFPVTINLFFRARKIKYLNKNLYIYKINDLGLSRSLNRERISGIAKNLDYLYTELEKTRNI</sequence>
<dbReference type="InterPro" id="IPR001173">
    <property type="entry name" value="Glyco_trans_2-like"/>
</dbReference>
<proteinExistence type="predicted"/>
<dbReference type="EC" id="2.4.-.-" evidence="2"/>
<evidence type="ECO:0000313" key="3">
    <source>
        <dbReference type="Proteomes" id="UP001179842"/>
    </source>
</evidence>
<keyword evidence="2" id="KW-0808">Transferase</keyword>
<dbReference type="PANTHER" id="PTHR43685:SF2">
    <property type="entry name" value="GLYCOSYLTRANSFERASE 2-LIKE DOMAIN-CONTAINING PROTEIN"/>
    <property type="match status" value="1"/>
</dbReference>
<protein>
    <submittedName>
        <fullName evidence="2">Glycosyltransferase family 2 protein</fullName>
        <ecNumber evidence="2">2.4.-.-</ecNumber>
    </submittedName>
</protein>
<keyword evidence="2" id="KW-0328">Glycosyltransferase</keyword>
<organism evidence="2 3">
    <name type="scientific">Mesomycoplasma lagogenitalium</name>
    <dbReference type="NCBI Taxonomy" id="171286"/>
    <lineage>
        <taxon>Bacteria</taxon>
        <taxon>Bacillati</taxon>
        <taxon>Mycoplasmatota</taxon>
        <taxon>Mycoplasmoidales</taxon>
        <taxon>Metamycoplasmataceae</taxon>
        <taxon>Mesomycoplasma</taxon>
    </lineage>
</organism>